<gene>
    <name evidence="1" type="ORF">GX618_00785</name>
</gene>
<evidence type="ECO:0000313" key="1">
    <source>
        <dbReference type="EMBL" id="NLE30797.1"/>
    </source>
</evidence>
<dbReference type="AlphaFoldDB" id="A0A847ESM1"/>
<reference evidence="1 2" key="1">
    <citation type="journal article" date="2020" name="Biotechnol. Biofuels">
        <title>New insights from the biogas microbiome by comprehensive genome-resolved metagenomics of nearly 1600 species originating from multiple anaerobic digesters.</title>
        <authorList>
            <person name="Campanaro S."/>
            <person name="Treu L."/>
            <person name="Rodriguez-R L.M."/>
            <person name="Kovalovszki A."/>
            <person name="Ziels R.M."/>
            <person name="Maus I."/>
            <person name="Zhu X."/>
            <person name="Kougias P.G."/>
            <person name="Basile A."/>
            <person name="Luo G."/>
            <person name="Schluter A."/>
            <person name="Konstantinidis K.T."/>
            <person name="Angelidaki I."/>
        </authorList>
    </citation>
    <scope>NUCLEOTIDE SEQUENCE [LARGE SCALE GENOMIC DNA]</scope>
    <source>
        <strain evidence="1">AS06rmzACSIP_421</strain>
    </source>
</reference>
<accession>A0A847ESM1</accession>
<dbReference type="EMBL" id="JAAZAL010000027">
    <property type="protein sequence ID" value="NLE30797.1"/>
    <property type="molecule type" value="Genomic_DNA"/>
</dbReference>
<evidence type="ECO:0000313" key="2">
    <source>
        <dbReference type="Proteomes" id="UP000554004"/>
    </source>
</evidence>
<comment type="caution">
    <text evidence="1">The sequence shown here is derived from an EMBL/GenBank/DDBJ whole genome shotgun (WGS) entry which is preliminary data.</text>
</comment>
<proteinExistence type="predicted"/>
<dbReference type="Proteomes" id="UP000554004">
    <property type="component" value="Unassembled WGS sequence"/>
</dbReference>
<name>A0A847ESM1_9BACT</name>
<protein>
    <submittedName>
        <fullName evidence="1">Uncharacterized protein</fullName>
    </submittedName>
</protein>
<organism evidence="1 2">
    <name type="scientific">Candidatus Dojkabacteria bacterium</name>
    <dbReference type="NCBI Taxonomy" id="2099670"/>
    <lineage>
        <taxon>Bacteria</taxon>
        <taxon>Candidatus Dojkabacteria</taxon>
    </lineage>
</organism>
<sequence>MYKKELYPKELFELIFAYAKKKAEILKIDYIESIRLYTPIYFLIGNYSWDFNPNSLLWKEFLKGVEQGENLVELAYNLHVINYQDPTNKQKWFGCFRYKYVKDEQGSGVIKLHFLNDGSSKEGPLALSQSNQRIKELKEMFEDINTNYPEAKYVEGGSWLYNLESYKRLFPKEYFKNMKSRLPKTNILVIWGQFINSEWGIKEKEAQKFKIQLEKTNTLQELDSVFEMFELQPKGEIKYFYKFYSIK</sequence>